<protein>
    <submittedName>
        <fullName evidence="2">Uncharacterized protein</fullName>
    </submittedName>
</protein>
<reference evidence="3" key="1">
    <citation type="submission" date="2016-10" db="EMBL/GenBank/DDBJ databases">
        <authorList>
            <person name="Varghese N."/>
            <person name="Submissions S."/>
        </authorList>
    </citation>
    <scope>NUCLEOTIDE SEQUENCE [LARGE SCALE GENOMIC DNA]</scope>
    <source>
        <strain evidence="3">DSM 23515</strain>
    </source>
</reference>
<organism evidence="2 3">
    <name type="scientific">Salegentibacter agarivorans</name>
    <dbReference type="NCBI Taxonomy" id="345907"/>
    <lineage>
        <taxon>Bacteria</taxon>
        <taxon>Pseudomonadati</taxon>
        <taxon>Bacteroidota</taxon>
        <taxon>Flavobacteriia</taxon>
        <taxon>Flavobacteriales</taxon>
        <taxon>Flavobacteriaceae</taxon>
        <taxon>Salegentibacter</taxon>
    </lineage>
</organism>
<proteinExistence type="predicted"/>
<evidence type="ECO:0000313" key="2">
    <source>
        <dbReference type="EMBL" id="SFG03490.1"/>
    </source>
</evidence>
<gene>
    <name evidence="2" type="ORF">SAMN04488033_12216</name>
</gene>
<sequence>MSDKDKHEPKKPEKPVLPKFPTDRIEKGEVPTDPKTKNGKK</sequence>
<feature type="region of interest" description="Disordered" evidence="1">
    <location>
        <begin position="1"/>
        <end position="41"/>
    </location>
</feature>
<dbReference type="AlphaFoldDB" id="A0A1I2NKF4"/>
<keyword evidence="3" id="KW-1185">Reference proteome</keyword>
<evidence type="ECO:0000256" key="1">
    <source>
        <dbReference type="SAM" id="MobiDB-lite"/>
    </source>
</evidence>
<name>A0A1I2NKF4_9FLAO</name>
<dbReference type="RefSeq" id="WP_262506682.1">
    <property type="nucleotide sequence ID" value="NZ_FOOH01000022.1"/>
</dbReference>
<dbReference type="EMBL" id="FOOH01000022">
    <property type="protein sequence ID" value="SFG03490.1"/>
    <property type="molecule type" value="Genomic_DNA"/>
</dbReference>
<accession>A0A1I2NKF4</accession>
<dbReference type="Proteomes" id="UP000199116">
    <property type="component" value="Unassembled WGS sequence"/>
</dbReference>
<evidence type="ECO:0000313" key="3">
    <source>
        <dbReference type="Proteomes" id="UP000199116"/>
    </source>
</evidence>